<dbReference type="InterPro" id="IPR037522">
    <property type="entry name" value="HD_GYP_dom"/>
</dbReference>
<keyword evidence="1" id="KW-0597">Phosphoprotein</keyword>
<dbReference type="EMBL" id="JACPUR010000041">
    <property type="protein sequence ID" value="MBI3129490.1"/>
    <property type="molecule type" value="Genomic_DNA"/>
</dbReference>
<dbReference type="AlphaFoldDB" id="A0A932MP88"/>
<organism evidence="4 5">
    <name type="scientific">Tectimicrobiota bacterium</name>
    <dbReference type="NCBI Taxonomy" id="2528274"/>
    <lineage>
        <taxon>Bacteria</taxon>
        <taxon>Pseudomonadati</taxon>
        <taxon>Nitrospinota/Tectimicrobiota group</taxon>
        <taxon>Candidatus Tectimicrobiota</taxon>
    </lineage>
</organism>
<dbReference type="SUPFAM" id="SSF52172">
    <property type="entry name" value="CheY-like"/>
    <property type="match status" value="1"/>
</dbReference>
<comment type="caution">
    <text evidence="4">The sequence shown here is derived from an EMBL/GenBank/DDBJ whole genome shotgun (WGS) entry which is preliminary data.</text>
</comment>
<dbReference type="PROSITE" id="PS50110">
    <property type="entry name" value="RESPONSE_REGULATORY"/>
    <property type="match status" value="1"/>
</dbReference>
<dbReference type="Pfam" id="PF00072">
    <property type="entry name" value="Response_reg"/>
    <property type="match status" value="1"/>
</dbReference>
<dbReference type="SMART" id="SM00448">
    <property type="entry name" value="REC"/>
    <property type="match status" value="1"/>
</dbReference>
<dbReference type="Gene3D" id="1.10.3210.10">
    <property type="entry name" value="Hypothetical protein af1432"/>
    <property type="match status" value="1"/>
</dbReference>
<proteinExistence type="predicted"/>
<evidence type="ECO:0000256" key="1">
    <source>
        <dbReference type="PROSITE-ProRule" id="PRU00169"/>
    </source>
</evidence>
<protein>
    <submittedName>
        <fullName evidence="4">Response regulator</fullName>
    </submittedName>
</protein>
<dbReference type="GO" id="GO:0000160">
    <property type="term" value="P:phosphorelay signal transduction system"/>
    <property type="evidence" value="ECO:0007669"/>
    <property type="project" value="InterPro"/>
</dbReference>
<dbReference type="InterPro" id="IPR011006">
    <property type="entry name" value="CheY-like_superfamily"/>
</dbReference>
<dbReference type="InterPro" id="IPR003607">
    <property type="entry name" value="HD/PDEase_dom"/>
</dbReference>
<evidence type="ECO:0000259" key="3">
    <source>
        <dbReference type="PROSITE" id="PS51832"/>
    </source>
</evidence>
<dbReference type="Gene3D" id="3.40.50.2300">
    <property type="match status" value="1"/>
</dbReference>
<dbReference type="Proteomes" id="UP000782312">
    <property type="component" value="Unassembled WGS sequence"/>
</dbReference>
<dbReference type="InterPro" id="IPR052020">
    <property type="entry name" value="Cyclic_di-GMP/3'3'-cGAMP_PDE"/>
</dbReference>
<gene>
    <name evidence="4" type="ORF">HYZ11_17920</name>
</gene>
<name>A0A932MP88_UNCTE</name>
<evidence type="ECO:0000259" key="2">
    <source>
        <dbReference type="PROSITE" id="PS50110"/>
    </source>
</evidence>
<dbReference type="InterPro" id="IPR001789">
    <property type="entry name" value="Sig_transdc_resp-reg_receiver"/>
</dbReference>
<dbReference type="PANTHER" id="PTHR45228:SF1">
    <property type="entry name" value="CYCLIC DI-GMP PHOSPHODIESTERASE TM_0186"/>
    <property type="match status" value="1"/>
</dbReference>
<feature type="domain" description="HD-GYP" evidence="3">
    <location>
        <begin position="170"/>
        <end position="367"/>
    </location>
</feature>
<dbReference type="CDD" id="cd00077">
    <property type="entry name" value="HDc"/>
    <property type="match status" value="1"/>
</dbReference>
<dbReference type="PROSITE" id="PS51832">
    <property type="entry name" value="HD_GYP"/>
    <property type="match status" value="1"/>
</dbReference>
<dbReference type="SMART" id="SM00471">
    <property type="entry name" value="HDc"/>
    <property type="match status" value="1"/>
</dbReference>
<reference evidence="4" key="1">
    <citation type="submission" date="2020-07" db="EMBL/GenBank/DDBJ databases">
        <title>Huge and variable diversity of episymbiotic CPR bacteria and DPANN archaea in groundwater ecosystems.</title>
        <authorList>
            <person name="He C.Y."/>
            <person name="Keren R."/>
            <person name="Whittaker M."/>
            <person name="Farag I.F."/>
            <person name="Doudna J."/>
            <person name="Cate J.H.D."/>
            <person name="Banfield J.F."/>
        </authorList>
    </citation>
    <scope>NUCLEOTIDE SEQUENCE</scope>
    <source>
        <strain evidence="4">NC_groundwater_763_Ag_S-0.2um_68_21</strain>
    </source>
</reference>
<evidence type="ECO:0000313" key="5">
    <source>
        <dbReference type="Proteomes" id="UP000782312"/>
    </source>
</evidence>
<feature type="domain" description="Response regulatory" evidence="2">
    <location>
        <begin position="14"/>
        <end position="129"/>
    </location>
</feature>
<evidence type="ECO:0000313" key="4">
    <source>
        <dbReference type="EMBL" id="MBI3129490.1"/>
    </source>
</evidence>
<dbReference type="Pfam" id="PF13487">
    <property type="entry name" value="HD_5"/>
    <property type="match status" value="1"/>
</dbReference>
<accession>A0A932MP88</accession>
<dbReference type="SUPFAM" id="SSF109604">
    <property type="entry name" value="HD-domain/PDEase-like"/>
    <property type="match status" value="1"/>
</dbReference>
<feature type="modified residue" description="4-aspartylphosphate" evidence="1">
    <location>
        <position position="62"/>
    </location>
</feature>
<sequence length="371" mass="41609">MIPPGAPPVESPKRILIVDDELEHVQFLERHLHGMGHHIETAQDGFEAMARVKLGVDLVLLDVRMPRMDGFEVARQIRADPAFLDLPIIMVTVLGNKDDRLRAVEAGANDFISKPVDLVELHVRTRSLLKLKEARDQLRRRHDELEIAVTDRTRSLRSALDEVATAQRDTYEAHLETIRRLAVVAEYKDPDTAQHIQRVREYAFLLAQGMGLPPGEVEMIQHAAPMHDVGKIIVPETILLKPEKLTHEEWKVMQQHTVAGGSILGGSSSKLLQMGEIIALSHHEKWDGSGYPKGISERDIPAAGRIIAVADVFDALTSERPYKKAYSFQETLDIMQAEADVHFDPAVLGIFVRHRHTVKGMLNQYRSTSGS</sequence>
<dbReference type="PANTHER" id="PTHR45228">
    <property type="entry name" value="CYCLIC DI-GMP PHOSPHODIESTERASE TM_0186-RELATED"/>
    <property type="match status" value="1"/>
</dbReference>